<feature type="chain" id="PRO_5038785651" description="DUF3048 domain-containing protein" evidence="2">
    <location>
        <begin position="23"/>
        <end position="338"/>
    </location>
</feature>
<evidence type="ECO:0000259" key="3">
    <source>
        <dbReference type="Pfam" id="PF11258"/>
    </source>
</evidence>
<evidence type="ECO:0000313" key="5">
    <source>
        <dbReference type="EMBL" id="SDI22755.1"/>
    </source>
</evidence>
<dbReference type="SUPFAM" id="SSF159774">
    <property type="entry name" value="YerB-like"/>
    <property type="match status" value="1"/>
</dbReference>
<dbReference type="InterPro" id="IPR021416">
    <property type="entry name" value="DUF3048_N"/>
</dbReference>
<feature type="domain" description="DUF3048" evidence="4">
    <location>
        <begin position="215"/>
        <end position="328"/>
    </location>
</feature>
<proteinExistence type="predicted"/>
<accession>A0A1G8IUP7</accession>
<dbReference type="STRING" id="504805.SAMN05421505_13926"/>
<organism evidence="5 6">
    <name type="scientific">Sinosporangium album</name>
    <dbReference type="NCBI Taxonomy" id="504805"/>
    <lineage>
        <taxon>Bacteria</taxon>
        <taxon>Bacillati</taxon>
        <taxon>Actinomycetota</taxon>
        <taxon>Actinomycetes</taxon>
        <taxon>Streptosporangiales</taxon>
        <taxon>Streptosporangiaceae</taxon>
        <taxon>Sinosporangium</taxon>
    </lineage>
</organism>
<dbReference type="Proteomes" id="UP000198923">
    <property type="component" value="Unassembled WGS sequence"/>
</dbReference>
<dbReference type="EMBL" id="FNCN01000039">
    <property type="protein sequence ID" value="SDI22755.1"/>
    <property type="molecule type" value="Genomic_DNA"/>
</dbReference>
<feature type="signal peptide" evidence="2">
    <location>
        <begin position="1"/>
        <end position="22"/>
    </location>
</feature>
<sequence>MRVPRIIAIALTGAAVLAPVAACSSSEPTAPGKIPQAAPATPAPTVEARPAHPFTGMPYSGEPGPVLTAKIENTAAGKPQMGLRSADIIYVTQVEGGLTRLMAVFSSKLPKKIGPVRSARISDLHIMAQYGKPAFSYSGVQTKMIPFVQQASLIDVSDSSAPGAYFREPGRYAPYNLFATPDKLLDNASKAAKAKDIGFVFGDAPEGGTPKKSFSVRYPAARFTFGWSEKQKRWLVWQDGKKDVAAEGGQQGAPTIVVQYATTTRSQFHDVNDSYTPLIQTVGKGRAVVLRDGKAYEARWSRKSEKSGTEFTSEAGEPMPFAPGQVWVVLAAPKPVQP</sequence>
<dbReference type="Pfam" id="PF17479">
    <property type="entry name" value="DUF3048_C"/>
    <property type="match status" value="1"/>
</dbReference>
<keyword evidence="6" id="KW-1185">Reference proteome</keyword>
<dbReference type="InterPro" id="IPR035328">
    <property type="entry name" value="DUF3048_C"/>
</dbReference>
<dbReference type="Pfam" id="PF11258">
    <property type="entry name" value="DUF3048"/>
    <property type="match status" value="1"/>
</dbReference>
<dbReference type="Gene3D" id="3.50.90.10">
    <property type="entry name" value="YerB-like"/>
    <property type="match status" value="1"/>
</dbReference>
<evidence type="ECO:0000259" key="4">
    <source>
        <dbReference type="Pfam" id="PF17479"/>
    </source>
</evidence>
<gene>
    <name evidence="5" type="ORF">SAMN05421505_13926</name>
</gene>
<dbReference type="RefSeq" id="WP_245691445.1">
    <property type="nucleotide sequence ID" value="NZ_FNCN01000039.1"/>
</dbReference>
<reference evidence="5 6" key="1">
    <citation type="submission" date="2016-10" db="EMBL/GenBank/DDBJ databases">
        <authorList>
            <person name="de Groot N.N."/>
        </authorList>
    </citation>
    <scope>NUCLEOTIDE SEQUENCE [LARGE SCALE GENOMIC DNA]</scope>
    <source>
        <strain evidence="5 6">CPCC 201354</strain>
    </source>
</reference>
<feature type="region of interest" description="Disordered" evidence="1">
    <location>
        <begin position="28"/>
        <end position="47"/>
    </location>
</feature>
<protein>
    <recommendedName>
        <fullName evidence="7">DUF3048 domain-containing protein</fullName>
    </recommendedName>
</protein>
<evidence type="ECO:0000256" key="1">
    <source>
        <dbReference type="SAM" id="MobiDB-lite"/>
    </source>
</evidence>
<dbReference type="InterPro" id="IPR023158">
    <property type="entry name" value="YerB-like_sf"/>
</dbReference>
<name>A0A1G8IUP7_9ACTN</name>
<feature type="compositionally biased region" description="Low complexity" evidence="1">
    <location>
        <begin position="35"/>
        <end position="47"/>
    </location>
</feature>
<dbReference type="AlphaFoldDB" id="A0A1G8IUP7"/>
<evidence type="ECO:0000256" key="2">
    <source>
        <dbReference type="SAM" id="SignalP"/>
    </source>
</evidence>
<evidence type="ECO:0000313" key="6">
    <source>
        <dbReference type="Proteomes" id="UP000198923"/>
    </source>
</evidence>
<keyword evidence="2" id="KW-0732">Signal</keyword>
<evidence type="ECO:0008006" key="7">
    <source>
        <dbReference type="Google" id="ProtNLM"/>
    </source>
</evidence>
<feature type="domain" description="DUF3048" evidence="3">
    <location>
        <begin position="55"/>
        <end position="191"/>
    </location>
</feature>